<proteinExistence type="predicted"/>
<organism evidence="2 3">
    <name type="scientific">Sulfitobacter guttiformis</name>
    <dbReference type="NCBI Taxonomy" id="74349"/>
    <lineage>
        <taxon>Bacteria</taxon>
        <taxon>Pseudomonadati</taxon>
        <taxon>Pseudomonadota</taxon>
        <taxon>Alphaproteobacteria</taxon>
        <taxon>Rhodobacterales</taxon>
        <taxon>Roseobacteraceae</taxon>
        <taxon>Sulfitobacter</taxon>
    </lineage>
</organism>
<gene>
    <name evidence="2" type="ORF">C8N30_3181</name>
</gene>
<comment type="caution">
    <text evidence="2">The sequence shown here is derived from an EMBL/GenBank/DDBJ whole genome shotgun (WGS) entry which is preliminary data.</text>
</comment>
<feature type="chain" id="PRO_5019170134" evidence="1">
    <location>
        <begin position="45"/>
        <end position="304"/>
    </location>
</feature>
<protein>
    <submittedName>
        <fullName evidence="2">Putative salt-induced outer membrane protein</fullName>
    </submittedName>
</protein>
<dbReference type="Proteomes" id="UP000284407">
    <property type="component" value="Unassembled WGS sequence"/>
</dbReference>
<dbReference type="Pfam" id="PF04338">
    <property type="entry name" value="DUF481"/>
    <property type="match status" value="1"/>
</dbReference>
<dbReference type="EMBL" id="RAQK01000002">
    <property type="protein sequence ID" value="RKE94072.1"/>
    <property type="molecule type" value="Genomic_DNA"/>
</dbReference>
<sequence>MLTTFRHLRRGALTTSQKGNIMNTLFKFAAVSTLALMVAAPAMAQSNANTVLNDSIDDITTDVNRDLNRANDADRFGPNGVAQGWRGSFALSASGTSGNTDEGDLSAAGRLTYGIGDWNHLVGFAAEYSEANGTTSEEKFFATYEGSRYFTERLYAFGLARYQYDGFLTDNDGAEIPGASRTDAFLGFGPGYRVINRADLTWRVQAGPGIRYVKQSNGDSDTEASMIITSRYFYGINDQVSLTMDTDILGSETDTIFANDAGINYKLTDNLSTRISLRTEYTTDPIGADKSTDNTFGVSLVLGF</sequence>
<evidence type="ECO:0000256" key="1">
    <source>
        <dbReference type="SAM" id="SignalP"/>
    </source>
</evidence>
<dbReference type="SUPFAM" id="SSF56925">
    <property type="entry name" value="OMPA-like"/>
    <property type="match status" value="1"/>
</dbReference>
<evidence type="ECO:0000313" key="2">
    <source>
        <dbReference type="EMBL" id="RKE94072.1"/>
    </source>
</evidence>
<accession>A0A420DIN2</accession>
<name>A0A420DIN2_9RHOB</name>
<evidence type="ECO:0000313" key="3">
    <source>
        <dbReference type="Proteomes" id="UP000284407"/>
    </source>
</evidence>
<dbReference type="InterPro" id="IPR011250">
    <property type="entry name" value="OMP/PagP_B-barrel"/>
</dbReference>
<keyword evidence="3" id="KW-1185">Reference proteome</keyword>
<feature type="signal peptide" evidence="1">
    <location>
        <begin position="1"/>
        <end position="44"/>
    </location>
</feature>
<dbReference type="AlphaFoldDB" id="A0A420DIN2"/>
<dbReference type="InterPro" id="IPR007433">
    <property type="entry name" value="DUF481"/>
</dbReference>
<reference evidence="2 3" key="1">
    <citation type="submission" date="2018-09" db="EMBL/GenBank/DDBJ databases">
        <title>Genomic Encyclopedia of Archaeal and Bacterial Type Strains, Phase II (KMG-II): from individual species to whole genera.</title>
        <authorList>
            <person name="Goeker M."/>
        </authorList>
    </citation>
    <scope>NUCLEOTIDE SEQUENCE [LARGE SCALE GENOMIC DNA]</scope>
    <source>
        <strain evidence="2 3">DSM 11458</strain>
    </source>
</reference>
<keyword evidence="1" id="KW-0732">Signal</keyword>